<dbReference type="Proteomes" id="UP001085076">
    <property type="component" value="Miscellaneous, Linkage group lg03"/>
</dbReference>
<name>A0A9D5HJP7_9LILI</name>
<feature type="compositionally biased region" description="Polar residues" evidence="6">
    <location>
        <begin position="125"/>
        <end position="135"/>
    </location>
</feature>
<dbReference type="SUPFAM" id="SSF52058">
    <property type="entry name" value="L domain-like"/>
    <property type="match status" value="1"/>
</dbReference>
<evidence type="ECO:0000259" key="7">
    <source>
        <dbReference type="Pfam" id="PF18052"/>
    </source>
</evidence>
<evidence type="ECO:0000256" key="1">
    <source>
        <dbReference type="ARBA" id="ARBA00008894"/>
    </source>
</evidence>
<feature type="domain" description="Disease resistance N-terminal" evidence="7">
    <location>
        <begin position="11"/>
        <end position="47"/>
    </location>
</feature>
<dbReference type="AlphaFoldDB" id="A0A9D5HJP7"/>
<dbReference type="PANTHER" id="PTHR23155">
    <property type="entry name" value="DISEASE RESISTANCE PROTEIN RP"/>
    <property type="match status" value="1"/>
</dbReference>
<evidence type="ECO:0000256" key="6">
    <source>
        <dbReference type="SAM" id="MobiDB-lite"/>
    </source>
</evidence>
<reference evidence="9" key="1">
    <citation type="submission" date="2021-03" db="EMBL/GenBank/DDBJ databases">
        <authorList>
            <person name="Li Z."/>
            <person name="Yang C."/>
        </authorList>
    </citation>
    <scope>NUCLEOTIDE SEQUENCE</scope>
    <source>
        <strain evidence="9">Dzin_1.0</strain>
        <tissue evidence="9">Leaf</tissue>
    </source>
</reference>
<dbReference type="Pfam" id="PF18052">
    <property type="entry name" value="Rx_N"/>
    <property type="match status" value="1"/>
</dbReference>
<organism evidence="9 10">
    <name type="scientific">Dioscorea zingiberensis</name>
    <dbReference type="NCBI Taxonomy" id="325984"/>
    <lineage>
        <taxon>Eukaryota</taxon>
        <taxon>Viridiplantae</taxon>
        <taxon>Streptophyta</taxon>
        <taxon>Embryophyta</taxon>
        <taxon>Tracheophyta</taxon>
        <taxon>Spermatophyta</taxon>
        <taxon>Magnoliopsida</taxon>
        <taxon>Liliopsida</taxon>
        <taxon>Dioscoreales</taxon>
        <taxon>Dioscoreaceae</taxon>
        <taxon>Dioscorea</taxon>
    </lineage>
</organism>
<proteinExistence type="inferred from homology"/>
<evidence type="ECO:0000313" key="9">
    <source>
        <dbReference type="EMBL" id="KAJ0979024.1"/>
    </source>
</evidence>
<keyword evidence="4" id="KW-0547">Nucleotide-binding</keyword>
<keyword evidence="5" id="KW-0611">Plant defense</keyword>
<dbReference type="InterPro" id="IPR058922">
    <property type="entry name" value="WHD_DRP"/>
</dbReference>
<dbReference type="GO" id="GO:0098542">
    <property type="term" value="P:defense response to other organism"/>
    <property type="evidence" value="ECO:0007669"/>
    <property type="project" value="TreeGrafter"/>
</dbReference>
<keyword evidence="3" id="KW-0677">Repeat</keyword>
<protein>
    <recommendedName>
        <fullName evidence="11">Rx N-terminal domain-containing protein</fullName>
    </recommendedName>
</protein>
<dbReference type="PANTHER" id="PTHR23155:SF1205">
    <property type="entry name" value="DISEASE RESISTANCE PROTEIN RPM1"/>
    <property type="match status" value="1"/>
</dbReference>
<keyword evidence="2" id="KW-0433">Leucine-rich repeat</keyword>
<dbReference type="InterPro" id="IPR041118">
    <property type="entry name" value="Rx_N"/>
</dbReference>
<sequence>MSLKRERYAGSLVRLWLKELKGIAYEAEDVLDEYEYELLRCQVESRNAAAAAVRASRKRKSMDEDKQEDICFLSTSILSKQPSFPNDMFDRIRKIKERFSEIEKERNSLSLRELGPRRYDDDSFKSQPTGSSVDESSVFGREGDKEKLIGQLFSDMNCKFSPTSCSKKGKLIRLWMAQGYIRGKASKIMEDVGENYFNELQQRSYFQLYQRPYIQLTVGNAPEWYVMHDMILDLAHFISEKECSSMDISKGPGVQHEISNEVRHLNLKNESDMEGELAELLSVKQPNSLRTFDFLDIRHIDSSESLIMKFGRLRALELEVARPQELLSSIGSFKHLRYLFVKNKKRWERLPELFCHFDLQPEDEV</sequence>
<evidence type="ECO:0000256" key="5">
    <source>
        <dbReference type="ARBA" id="ARBA00022821"/>
    </source>
</evidence>
<dbReference type="Pfam" id="PF23559">
    <property type="entry name" value="WHD_DRP"/>
    <property type="match status" value="1"/>
</dbReference>
<dbReference type="EMBL" id="JAGGNH010000003">
    <property type="protein sequence ID" value="KAJ0979024.1"/>
    <property type="molecule type" value="Genomic_DNA"/>
</dbReference>
<evidence type="ECO:0000256" key="3">
    <source>
        <dbReference type="ARBA" id="ARBA00022737"/>
    </source>
</evidence>
<feature type="domain" description="Disease resistance protein winged helix" evidence="8">
    <location>
        <begin position="167"/>
        <end position="235"/>
    </location>
</feature>
<evidence type="ECO:0000256" key="4">
    <source>
        <dbReference type="ARBA" id="ARBA00022741"/>
    </source>
</evidence>
<comment type="similarity">
    <text evidence="1">Belongs to the disease resistance NB-LRR family.</text>
</comment>
<evidence type="ECO:0000256" key="2">
    <source>
        <dbReference type="ARBA" id="ARBA00022614"/>
    </source>
</evidence>
<gene>
    <name evidence="9" type="ORF">J5N97_014498</name>
</gene>
<dbReference type="GO" id="GO:0000166">
    <property type="term" value="F:nucleotide binding"/>
    <property type="evidence" value="ECO:0007669"/>
    <property type="project" value="UniProtKB-KW"/>
</dbReference>
<reference evidence="9" key="2">
    <citation type="journal article" date="2022" name="Hortic Res">
        <title>The genome of Dioscorea zingiberensis sheds light on the biosynthesis, origin and evolution of the medicinally important diosgenin saponins.</title>
        <authorList>
            <person name="Li Y."/>
            <person name="Tan C."/>
            <person name="Li Z."/>
            <person name="Guo J."/>
            <person name="Li S."/>
            <person name="Chen X."/>
            <person name="Wang C."/>
            <person name="Dai X."/>
            <person name="Yang H."/>
            <person name="Song W."/>
            <person name="Hou L."/>
            <person name="Xu J."/>
            <person name="Tong Z."/>
            <person name="Xu A."/>
            <person name="Yuan X."/>
            <person name="Wang W."/>
            <person name="Yang Q."/>
            <person name="Chen L."/>
            <person name="Sun Z."/>
            <person name="Wang K."/>
            <person name="Pan B."/>
            <person name="Chen J."/>
            <person name="Bao Y."/>
            <person name="Liu F."/>
            <person name="Qi X."/>
            <person name="Gang D.R."/>
            <person name="Wen J."/>
            <person name="Li J."/>
        </authorList>
    </citation>
    <scope>NUCLEOTIDE SEQUENCE</scope>
    <source>
        <strain evidence="9">Dzin_1.0</strain>
    </source>
</reference>
<evidence type="ECO:0008006" key="11">
    <source>
        <dbReference type="Google" id="ProtNLM"/>
    </source>
</evidence>
<dbReference type="Gene3D" id="1.20.5.4130">
    <property type="match status" value="1"/>
</dbReference>
<evidence type="ECO:0000313" key="10">
    <source>
        <dbReference type="Proteomes" id="UP001085076"/>
    </source>
</evidence>
<dbReference type="InterPro" id="IPR044974">
    <property type="entry name" value="Disease_R_plants"/>
</dbReference>
<comment type="caution">
    <text evidence="9">The sequence shown here is derived from an EMBL/GenBank/DDBJ whole genome shotgun (WGS) entry which is preliminary data.</text>
</comment>
<feature type="region of interest" description="Disordered" evidence="6">
    <location>
        <begin position="119"/>
        <end position="139"/>
    </location>
</feature>
<keyword evidence="10" id="KW-1185">Reference proteome</keyword>
<accession>A0A9D5HJP7</accession>
<evidence type="ECO:0000259" key="8">
    <source>
        <dbReference type="Pfam" id="PF23559"/>
    </source>
</evidence>
<dbReference type="OrthoDB" id="783140at2759"/>